<proteinExistence type="predicted"/>
<protein>
    <submittedName>
        <fullName evidence="1">Uncharacterized protein</fullName>
    </submittedName>
</protein>
<dbReference type="Proteomes" id="UP000730482">
    <property type="component" value="Unassembled WGS sequence"/>
</dbReference>
<reference evidence="1 2" key="1">
    <citation type="submission" date="2020-02" db="EMBL/GenBank/DDBJ databases">
        <title>Acidophilic actinobacteria isolated from forest soil.</title>
        <authorList>
            <person name="Golinska P."/>
        </authorList>
    </citation>
    <scope>NUCLEOTIDE SEQUENCE [LARGE SCALE GENOMIC DNA]</scope>
    <source>
        <strain evidence="1 2">NL8</strain>
    </source>
</reference>
<organism evidence="1 2">
    <name type="scientific">Catenulispora pinistramenti</name>
    <dbReference type="NCBI Taxonomy" id="2705254"/>
    <lineage>
        <taxon>Bacteria</taxon>
        <taxon>Bacillati</taxon>
        <taxon>Actinomycetota</taxon>
        <taxon>Actinomycetes</taxon>
        <taxon>Catenulisporales</taxon>
        <taxon>Catenulisporaceae</taxon>
        <taxon>Catenulispora</taxon>
    </lineage>
</organism>
<accession>A0ABS5KUE3</accession>
<comment type="caution">
    <text evidence="1">The sequence shown here is derived from an EMBL/GenBank/DDBJ whole genome shotgun (WGS) entry which is preliminary data.</text>
</comment>
<dbReference type="EMBL" id="JAAFYZ010000079">
    <property type="protein sequence ID" value="MBS2549673.1"/>
    <property type="molecule type" value="Genomic_DNA"/>
</dbReference>
<sequence length="69" mass="7576">MATKETYKRITVTFPIDLASRIERNAGGNVTAYLNRAAEAQVRRDEITEAIATLSEYDVLMPDGLGDAT</sequence>
<dbReference type="RefSeq" id="WP_212011232.1">
    <property type="nucleotide sequence ID" value="NZ_JAAFYZ010000079.1"/>
</dbReference>
<evidence type="ECO:0000313" key="2">
    <source>
        <dbReference type="Proteomes" id="UP000730482"/>
    </source>
</evidence>
<evidence type="ECO:0000313" key="1">
    <source>
        <dbReference type="EMBL" id="MBS2549673.1"/>
    </source>
</evidence>
<keyword evidence="2" id="KW-1185">Reference proteome</keyword>
<gene>
    <name evidence="1" type="ORF">KGQ19_22675</name>
</gene>
<name>A0ABS5KUE3_9ACTN</name>